<accession>A0ACC1NT81</accession>
<organism evidence="1 2">
    <name type="scientific">Zarea fungicola</name>
    <dbReference type="NCBI Taxonomy" id="93591"/>
    <lineage>
        <taxon>Eukaryota</taxon>
        <taxon>Fungi</taxon>
        <taxon>Dikarya</taxon>
        <taxon>Ascomycota</taxon>
        <taxon>Pezizomycotina</taxon>
        <taxon>Sordariomycetes</taxon>
        <taxon>Hypocreomycetidae</taxon>
        <taxon>Hypocreales</taxon>
        <taxon>Cordycipitaceae</taxon>
        <taxon>Zarea</taxon>
    </lineage>
</organism>
<keyword evidence="2" id="KW-1185">Reference proteome</keyword>
<protein>
    <submittedName>
        <fullName evidence="1">Uncharacterized protein</fullName>
    </submittedName>
</protein>
<evidence type="ECO:0000313" key="2">
    <source>
        <dbReference type="Proteomes" id="UP001143910"/>
    </source>
</evidence>
<dbReference type="Proteomes" id="UP001143910">
    <property type="component" value="Unassembled WGS sequence"/>
</dbReference>
<gene>
    <name evidence="1" type="ORF">NQ176_g1498</name>
</gene>
<name>A0ACC1NT81_9HYPO</name>
<comment type="caution">
    <text evidence="1">The sequence shown here is derived from an EMBL/GenBank/DDBJ whole genome shotgun (WGS) entry which is preliminary data.</text>
</comment>
<sequence length="309" mass="35703">MSPRGRHERKKASQPQTPLPSISETDVLPPQQIANPEYAHVFHQHTLRPVSRLNKPFVPPEMLKDLKITTIPLDFDSGESPNIQIPALIQLSDRKPNRASPYYEYKPRRVSEEPDYLMESQDLWQCVKKHLSPMGYEDFGETILHRSSWLPSTFETDMGRWSLVTRDDPDYTWFLSTAYYNYKPLPLDPYKRVHAENKPHGIGFVIDTTPFDDKRIRASELKSIATLAFFRNAAPAYRHLDYFGITVVSFWDREVRIVQGLVNFKTNAIELRVSPPQSFDAGIRTSDTQYQKFLTLLSYFGEAHDLAGL</sequence>
<dbReference type="EMBL" id="JANJQO010000085">
    <property type="protein sequence ID" value="KAJ2982274.1"/>
    <property type="molecule type" value="Genomic_DNA"/>
</dbReference>
<reference evidence="1" key="1">
    <citation type="submission" date="2022-08" db="EMBL/GenBank/DDBJ databases">
        <title>Genome Sequence of Lecanicillium fungicola.</title>
        <authorList>
            <person name="Buettner E."/>
        </authorList>
    </citation>
    <scope>NUCLEOTIDE SEQUENCE</scope>
    <source>
        <strain evidence="1">Babe33</strain>
    </source>
</reference>
<proteinExistence type="predicted"/>
<evidence type="ECO:0000313" key="1">
    <source>
        <dbReference type="EMBL" id="KAJ2982274.1"/>
    </source>
</evidence>